<organism evidence="6 7">
    <name type="scientific">Lasius niger</name>
    <name type="common">Black garden ant</name>
    <dbReference type="NCBI Taxonomy" id="67767"/>
    <lineage>
        <taxon>Eukaryota</taxon>
        <taxon>Metazoa</taxon>
        <taxon>Ecdysozoa</taxon>
        <taxon>Arthropoda</taxon>
        <taxon>Hexapoda</taxon>
        <taxon>Insecta</taxon>
        <taxon>Pterygota</taxon>
        <taxon>Neoptera</taxon>
        <taxon>Endopterygota</taxon>
        <taxon>Hymenoptera</taxon>
        <taxon>Apocrita</taxon>
        <taxon>Aculeata</taxon>
        <taxon>Formicoidea</taxon>
        <taxon>Formicidae</taxon>
        <taxon>Formicinae</taxon>
        <taxon>Lasius</taxon>
        <taxon>Lasius</taxon>
    </lineage>
</organism>
<evidence type="ECO:0000313" key="7">
    <source>
        <dbReference type="Proteomes" id="UP000036403"/>
    </source>
</evidence>
<proteinExistence type="predicted"/>
<dbReference type="InterPro" id="IPR050065">
    <property type="entry name" value="GlmU-like"/>
</dbReference>
<name>A0A0J7MLT5_LASNI</name>
<dbReference type="EMBL" id="LBMM01034161">
    <property type="protein sequence ID" value="KMQ81560.1"/>
    <property type="molecule type" value="Genomic_DNA"/>
</dbReference>
<keyword evidence="2 6" id="KW-0808">Transferase</keyword>
<feature type="domain" description="MobA-like NTP transferase" evidence="5">
    <location>
        <begin position="5"/>
        <end position="124"/>
    </location>
</feature>
<gene>
    <name evidence="6" type="ORF">RF55_25954</name>
</gene>
<dbReference type="Gene3D" id="3.90.550.10">
    <property type="entry name" value="Spore Coat Polysaccharide Biosynthesis Protein SpsA, Chain A"/>
    <property type="match status" value="1"/>
</dbReference>
<evidence type="ECO:0000256" key="2">
    <source>
        <dbReference type="ARBA" id="ARBA00022679"/>
    </source>
</evidence>
<protein>
    <recommendedName>
        <fullName evidence="1">UDP-N-acetylglucosamine diphosphorylase</fullName>
        <ecNumber evidence="1">2.7.7.23</ecNumber>
    </recommendedName>
</protein>
<evidence type="ECO:0000259" key="5">
    <source>
        <dbReference type="Pfam" id="PF12804"/>
    </source>
</evidence>
<evidence type="ECO:0000256" key="4">
    <source>
        <dbReference type="ARBA" id="ARBA00048493"/>
    </source>
</evidence>
<dbReference type="Proteomes" id="UP000036403">
    <property type="component" value="Unassembled WGS sequence"/>
</dbReference>
<dbReference type="GO" id="GO:0003977">
    <property type="term" value="F:UDP-N-acetylglucosamine diphosphorylase activity"/>
    <property type="evidence" value="ECO:0007669"/>
    <property type="project" value="UniProtKB-EC"/>
</dbReference>
<keyword evidence="3" id="KW-0548">Nucleotidyltransferase</keyword>
<dbReference type="InterPro" id="IPR025877">
    <property type="entry name" value="MobA-like_NTP_Trfase"/>
</dbReference>
<comment type="catalytic activity">
    <reaction evidence="4">
        <text>N-acetyl-alpha-D-glucosamine 1-phosphate + UTP + H(+) = UDP-N-acetyl-alpha-D-glucosamine + diphosphate</text>
        <dbReference type="Rhea" id="RHEA:13509"/>
        <dbReference type="ChEBI" id="CHEBI:15378"/>
        <dbReference type="ChEBI" id="CHEBI:33019"/>
        <dbReference type="ChEBI" id="CHEBI:46398"/>
        <dbReference type="ChEBI" id="CHEBI:57705"/>
        <dbReference type="ChEBI" id="CHEBI:57776"/>
        <dbReference type="EC" id="2.7.7.23"/>
    </reaction>
</comment>
<dbReference type="OrthoDB" id="10030506at2759"/>
<evidence type="ECO:0000256" key="1">
    <source>
        <dbReference type="ARBA" id="ARBA00012457"/>
    </source>
</evidence>
<dbReference type="Pfam" id="PF12804">
    <property type="entry name" value="NTP_transf_3"/>
    <property type="match status" value="1"/>
</dbReference>
<dbReference type="SUPFAM" id="SSF53448">
    <property type="entry name" value="Nucleotide-diphospho-sugar transferases"/>
    <property type="match status" value="1"/>
</dbReference>
<keyword evidence="7" id="KW-1185">Reference proteome</keyword>
<dbReference type="PANTHER" id="PTHR43584:SF3">
    <property type="entry name" value="BIFUNCTIONAL PROTEIN GLMU"/>
    <property type="match status" value="1"/>
</dbReference>
<dbReference type="AlphaFoldDB" id="A0A0J7MLT5"/>
<feature type="non-terminal residue" evidence="6">
    <location>
        <position position="162"/>
    </location>
</feature>
<dbReference type="PANTHER" id="PTHR43584">
    <property type="entry name" value="NUCLEOTIDYL TRANSFERASE"/>
    <property type="match status" value="1"/>
</dbReference>
<dbReference type="PaxDb" id="67767-A0A0J7MLT5"/>
<dbReference type="STRING" id="67767.A0A0J7MLT5"/>
<dbReference type="EC" id="2.7.7.23" evidence="1"/>
<comment type="caution">
    <text evidence="6">The sequence shown here is derived from an EMBL/GenBank/DDBJ whole genome shotgun (WGS) entry which is preliminary data.</text>
</comment>
<dbReference type="InterPro" id="IPR029044">
    <property type="entry name" value="Nucleotide-diphossugar_trans"/>
</dbReference>
<reference evidence="6 7" key="1">
    <citation type="submission" date="2015-04" db="EMBL/GenBank/DDBJ databases">
        <title>Lasius niger genome sequencing.</title>
        <authorList>
            <person name="Konorov E.A."/>
            <person name="Nikitin M.A."/>
            <person name="Kirill M.V."/>
            <person name="Chang P."/>
        </authorList>
    </citation>
    <scope>NUCLEOTIDE SEQUENCE [LARGE SCALE GENOMIC DNA]</scope>
    <source>
        <tissue evidence="6">Whole</tissue>
    </source>
</reference>
<evidence type="ECO:0000313" key="6">
    <source>
        <dbReference type="EMBL" id="KMQ81560.1"/>
    </source>
</evidence>
<evidence type="ECO:0000256" key="3">
    <source>
        <dbReference type="ARBA" id="ARBA00022695"/>
    </source>
</evidence>
<sequence length="162" mass="17739">MAKVGVILAAGRGSRMKSRFPKAIQPLGGQPMISILRQQASKVFDRLVLVVAPEMEEVIALCPTTDVAIQSPARGTGDAAKVSSSCWQDEDEVTFLYADNPLLTSETMQRLINKRQETNASLSLLTMDLEDPKAYGRVLLNEAGNVVKIVEYVDATDEERQT</sequence>
<accession>A0A0J7MLT5</accession>